<organism evidence="1 2">
    <name type="scientific">Datura stramonium</name>
    <name type="common">Jimsonweed</name>
    <name type="synonym">Common thornapple</name>
    <dbReference type="NCBI Taxonomy" id="4076"/>
    <lineage>
        <taxon>Eukaryota</taxon>
        <taxon>Viridiplantae</taxon>
        <taxon>Streptophyta</taxon>
        <taxon>Embryophyta</taxon>
        <taxon>Tracheophyta</taxon>
        <taxon>Spermatophyta</taxon>
        <taxon>Magnoliopsida</taxon>
        <taxon>eudicotyledons</taxon>
        <taxon>Gunneridae</taxon>
        <taxon>Pentapetalae</taxon>
        <taxon>asterids</taxon>
        <taxon>lamiids</taxon>
        <taxon>Solanales</taxon>
        <taxon>Solanaceae</taxon>
        <taxon>Solanoideae</taxon>
        <taxon>Datureae</taxon>
        <taxon>Datura</taxon>
    </lineage>
</organism>
<gene>
    <name evidence="1" type="ORF">HAX54_039436</name>
</gene>
<keyword evidence="2" id="KW-1185">Reference proteome</keyword>
<proteinExistence type="predicted"/>
<dbReference type="Proteomes" id="UP000823775">
    <property type="component" value="Unassembled WGS sequence"/>
</dbReference>
<evidence type="ECO:0000313" key="1">
    <source>
        <dbReference type="EMBL" id="MCE0481576.1"/>
    </source>
</evidence>
<evidence type="ECO:0000313" key="2">
    <source>
        <dbReference type="Proteomes" id="UP000823775"/>
    </source>
</evidence>
<accession>A0ABS8VLY8</accession>
<dbReference type="EMBL" id="JACEIK010005470">
    <property type="protein sequence ID" value="MCE0481576.1"/>
    <property type="molecule type" value="Genomic_DNA"/>
</dbReference>
<name>A0ABS8VLY8_DATST</name>
<comment type="caution">
    <text evidence="1">The sequence shown here is derived from an EMBL/GenBank/DDBJ whole genome shotgun (WGS) entry which is preliminary data.</text>
</comment>
<reference evidence="1 2" key="1">
    <citation type="journal article" date="2021" name="BMC Genomics">
        <title>Datura genome reveals duplications of psychoactive alkaloid biosynthetic genes and high mutation rate following tissue culture.</title>
        <authorList>
            <person name="Rajewski A."/>
            <person name="Carter-House D."/>
            <person name="Stajich J."/>
            <person name="Litt A."/>
        </authorList>
    </citation>
    <scope>NUCLEOTIDE SEQUENCE [LARGE SCALE GENOMIC DNA]</scope>
    <source>
        <strain evidence="1">AR-01</strain>
    </source>
</reference>
<protein>
    <submittedName>
        <fullName evidence="1">Uncharacterized protein</fullName>
    </submittedName>
</protein>
<sequence length="116" mass="12948">MTLEHVLTLGEPHGRGASALLRASPSHPRRTFTCVLGDKPTLARKASRNTKLIAFLSCPIYSARGWACASFETKTTLGNGYLSFRFDEEHSKIPYLGELRNPVNHLVFECKYAQSH</sequence>